<keyword evidence="3" id="KW-1185">Reference proteome</keyword>
<dbReference type="EMBL" id="RXIC02000025">
    <property type="protein sequence ID" value="KAB1206742.1"/>
    <property type="molecule type" value="Genomic_DNA"/>
</dbReference>
<proteinExistence type="predicted"/>
<gene>
    <name evidence="2" type="ORF">CJ030_MR6G024325</name>
    <name evidence="1" type="ORF">CJ030_MR7G013511</name>
</gene>
<comment type="caution">
    <text evidence="1">The sequence shown here is derived from an EMBL/GenBank/DDBJ whole genome shotgun (WGS) entry which is preliminary data.</text>
</comment>
<dbReference type="Proteomes" id="UP000516437">
    <property type="component" value="Chromosome 7"/>
</dbReference>
<dbReference type="Proteomes" id="UP000516437">
    <property type="component" value="Chromosome 6"/>
</dbReference>
<evidence type="ECO:0000313" key="1">
    <source>
        <dbReference type="EMBL" id="KAB1206742.1"/>
    </source>
</evidence>
<evidence type="ECO:0000313" key="2">
    <source>
        <dbReference type="EMBL" id="KAB1209277.1"/>
    </source>
</evidence>
<name>A0A6A1V223_9ROSI</name>
<reference evidence="1 3" key="2">
    <citation type="journal article" date="2019" name="Plant Biotechnol. J.">
        <title>The red bayberry genome and genetic basis of sex determination.</title>
        <authorList>
            <person name="Jia H.M."/>
            <person name="Jia H.J."/>
            <person name="Cai Q.L."/>
            <person name="Wang Y."/>
            <person name="Zhao H.B."/>
            <person name="Yang W.F."/>
            <person name="Wang G.Y."/>
            <person name="Li Y.H."/>
            <person name="Zhan D.L."/>
            <person name="Shen Y.T."/>
            <person name="Niu Q.F."/>
            <person name="Chang L."/>
            <person name="Qiu J."/>
            <person name="Zhao L."/>
            <person name="Xie H.B."/>
            <person name="Fu W.Y."/>
            <person name="Jin J."/>
            <person name="Li X.W."/>
            <person name="Jiao Y."/>
            <person name="Zhou C.C."/>
            <person name="Tu T."/>
            <person name="Chai C.Y."/>
            <person name="Gao J.L."/>
            <person name="Fan L.J."/>
            <person name="van de Weg E."/>
            <person name="Wang J.Y."/>
            <person name="Gao Z.S."/>
        </authorList>
    </citation>
    <scope>NUCLEOTIDE SEQUENCE [LARGE SCALE GENOMIC DNA]</scope>
    <source>
        <tissue evidence="1">Leaves</tissue>
    </source>
</reference>
<sequence>MKVVVGGVAEAALEEGKNVVEVVVMEMEMADGEEVVIETTEEVVLKEVMSREVEIEMMEEQVVVKMVEEEEKEVRVMGVSGGEEKIAIEAEIIRELLMSLRMEEVRRMMTNSRSRITPYYLERGGHASNVI</sequence>
<reference evidence="1" key="1">
    <citation type="submission" date="2018-07" db="EMBL/GenBank/DDBJ databases">
        <authorList>
            <person name="Gao Z.-S."/>
            <person name="Jia H.-M."/>
            <person name="Jia H.-J."/>
            <person name="Cai Q.-L."/>
            <person name="Wang Y."/>
            <person name="Zhao H.-B."/>
        </authorList>
    </citation>
    <scope>NUCLEOTIDE SEQUENCE</scope>
    <source>
        <tissue evidence="1">Leaves</tissue>
    </source>
</reference>
<dbReference type="AlphaFoldDB" id="A0A6A1V223"/>
<evidence type="ECO:0000313" key="3">
    <source>
        <dbReference type="Proteomes" id="UP000516437"/>
    </source>
</evidence>
<organism evidence="1 3">
    <name type="scientific">Morella rubra</name>
    <name type="common">Chinese bayberry</name>
    <dbReference type="NCBI Taxonomy" id="262757"/>
    <lineage>
        <taxon>Eukaryota</taxon>
        <taxon>Viridiplantae</taxon>
        <taxon>Streptophyta</taxon>
        <taxon>Embryophyta</taxon>
        <taxon>Tracheophyta</taxon>
        <taxon>Spermatophyta</taxon>
        <taxon>Magnoliopsida</taxon>
        <taxon>eudicotyledons</taxon>
        <taxon>Gunneridae</taxon>
        <taxon>Pentapetalae</taxon>
        <taxon>rosids</taxon>
        <taxon>fabids</taxon>
        <taxon>Fagales</taxon>
        <taxon>Myricaceae</taxon>
        <taxon>Morella</taxon>
    </lineage>
</organism>
<protein>
    <submittedName>
        <fullName evidence="1">Uncharacterized protein</fullName>
    </submittedName>
</protein>
<accession>A0A6A1V223</accession>
<dbReference type="EMBL" id="RXIC02000024">
    <property type="protein sequence ID" value="KAB1209277.1"/>
    <property type="molecule type" value="Genomic_DNA"/>
</dbReference>
<reference evidence="1" key="3">
    <citation type="submission" date="2019-09" db="EMBL/GenBank/DDBJ databases">
        <authorList>
            <person name="Gao Z."/>
        </authorList>
    </citation>
    <scope>NUCLEOTIDE SEQUENCE</scope>
    <source>
        <tissue evidence="1">Leaves</tissue>
    </source>
</reference>